<organism evidence="1 2">
    <name type="scientific">Sporanaerobium hydrogeniformans</name>
    <dbReference type="NCBI Taxonomy" id="3072179"/>
    <lineage>
        <taxon>Bacteria</taxon>
        <taxon>Bacillati</taxon>
        <taxon>Bacillota</taxon>
        <taxon>Clostridia</taxon>
        <taxon>Lachnospirales</taxon>
        <taxon>Lachnospiraceae</taxon>
        <taxon>Sporanaerobium</taxon>
    </lineage>
</organism>
<dbReference type="EMBL" id="PEDL01000037">
    <property type="protein sequence ID" value="PHV69267.1"/>
    <property type="molecule type" value="Genomic_DNA"/>
</dbReference>
<comment type="caution">
    <text evidence="1">The sequence shown here is derived from an EMBL/GenBank/DDBJ whole genome shotgun (WGS) entry which is preliminary data.</text>
</comment>
<keyword evidence="2" id="KW-1185">Reference proteome</keyword>
<name>A0AC61D7H8_9FIRM</name>
<gene>
    <name evidence="1" type="ORF">CS063_16690</name>
</gene>
<reference evidence="1" key="1">
    <citation type="submission" date="2017-10" db="EMBL/GenBank/DDBJ databases">
        <title>Genome sequence of cellulolytic Lachnospiraceae bacterium XHS1971 isolated from hotspring sediment.</title>
        <authorList>
            <person name="Vasudevan G."/>
            <person name="Joshi A.J."/>
            <person name="Hivarkar S."/>
            <person name="Lanjekar V.B."/>
            <person name="Dhakephalkar P.K."/>
            <person name="Dagar S."/>
        </authorList>
    </citation>
    <scope>NUCLEOTIDE SEQUENCE</scope>
    <source>
        <strain evidence="1">XHS1971</strain>
    </source>
</reference>
<evidence type="ECO:0000313" key="2">
    <source>
        <dbReference type="Proteomes" id="UP000224460"/>
    </source>
</evidence>
<proteinExistence type="predicted"/>
<evidence type="ECO:0000313" key="1">
    <source>
        <dbReference type="EMBL" id="PHV69267.1"/>
    </source>
</evidence>
<dbReference type="Proteomes" id="UP000224460">
    <property type="component" value="Unassembled WGS sequence"/>
</dbReference>
<accession>A0AC61D7H8</accession>
<protein>
    <submittedName>
        <fullName evidence="1">Uncharacterized protein</fullName>
    </submittedName>
</protein>
<sequence length="156" mass="17567">MKKRNLIVVFLLNIVTLGFYGLYWIITSMEGLNQLIGKKIFDVEFTKKMLISTVGAYAATFIGIGFIIYQALGKPGVFGSSLLIGLFIFCMMMVLWIVGMVILHIKFAAGLQKIQQELWIKEKLSVMLAGLMVIMFGATVPYMQSYINSLIDHKKL</sequence>